<dbReference type="SUPFAM" id="SSF51556">
    <property type="entry name" value="Metallo-dependent hydrolases"/>
    <property type="match status" value="1"/>
</dbReference>
<gene>
    <name evidence="2" type="ORF">ACFOUW_21440</name>
</gene>
<organism evidence="2 3">
    <name type="scientific">Tenggerimyces flavus</name>
    <dbReference type="NCBI Taxonomy" id="1708749"/>
    <lineage>
        <taxon>Bacteria</taxon>
        <taxon>Bacillati</taxon>
        <taxon>Actinomycetota</taxon>
        <taxon>Actinomycetes</taxon>
        <taxon>Propionibacteriales</taxon>
        <taxon>Nocardioidaceae</taxon>
        <taxon>Tenggerimyces</taxon>
    </lineage>
</organism>
<proteinExistence type="predicted"/>
<comment type="caution">
    <text evidence="2">The sequence shown here is derived from an EMBL/GenBank/DDBJ whole genome shotgun (WGS) entry which is preliminary data.</text>
</comment>
<dbReference type="EMBL" id="JBHRZH010000018">
    <property type="protein sequence ID" value="MFC3763416.1"/>
    <property type="molecule type" value="Genomic_DNA"/>
</dbReference>
<keyword evidence="3" id="KW-1185">Reference proteome</keyword>
<dbReference type="SUPFAM" id="SSF51338">
    <property type="entry name" value="Composite domain of metallo-dependent hydrolases"/>
    <property type="match status" value="1"/>
</dbReference>
<feature type="domain" description="Amidohydrolase 3" evidence="1">
    <location>
        <begin position="42"/>
        <end position="480"/>
    </location>
</feature>
<dbReference type="Pfam" id="PF07969">
    <property type="entry name" value="Amidohydro_3"/>
    <property type="match status" value="1"/>
</dbReference>
<dbReference type="RefSeq" id="WP_205117773.1">
    <property type="nucleotide sequence ID" value="NZ_JAFBCM010000001.1"/>
</dbReference>
<dbReference type="Gene3D" id="3.20.20.140">
    <property type="entry name" value="Metal-dependent hydrolases"/>
    <property type="match status" value="1"/>
</dbReference>
<protein>
    <submittedName>
        <fullName evidence="2">Amidohydrolase family protein</fullName>
    </submittedName>
</protein>
<evidence type="ECO:0000313" key="2">
    <source>
        <dbReference type="EMBL" id="MFC3763416.1"/>
    </source>
</evidence>
<dbReference type="InterPro" id="IPR013108">
    <property type="entry name" value="Amidohydro_3"/>
</dbReference>
<sequence length="487" mass="52519">MLVLRQARLGSRGQTADLTIDHGLVTAITPAKSTDVPRDATTVDLEGRTVLPAMWDAHAHLVQWATSRRRIDLTKARSAADAVALVLAAVDGRAGGEIISGFGFRDGIWPDQPHQDLLQAALPDRPIALLSNDLHTVWLSPAALEVVGANEHETGILREQDCLRAVAALPQAPVETLDQWVAEAATAAAARGVAGIIDFEFADNLTDWPRRLAQHRIDVRIQATVYPAWLEHAIAAGHRTGDRLHDLLEVGPLKLFVDGSLNTRTAYCARPYPGLEGDAANGLLELPPDELVTSMRRAVENGLQPAVHAIGDLANRIALDAFEQVGCTGRIEHAQLVDVSDVHRFARPGLAVGVQPAHAPDDRDVADKYWAGRTERAFPYADLLRAGATLELGSDAPVAPLDPWDGIASAITRTDDDRPAWHPEQALELPDALAAASRGRRELEIGQPADVMILDDDPADLVPEDLRKIEVFGTLLAGRWTHGNPTG</sequence>
<dbReference type="PANTHER" id="PTHR22642">
    <property type="entry name" value="IMIDAZOLONEPROPIONASE"/>
    <property type="match status" value="1"/>
</dbReference>
<dbReference type="PANTHER" id="PTHR22642:SF2">
    <property type="entry name" value="PROTEIN LONG AFTER FAR-RED 3"/>
    <property type="match status" value="1"/>
</dbReference>
<dbReference type="Proteomes" id="UP001595699">
    <property type="component" value="Unassembled WGS sequence"/>
</dbReference>
<dbReference type="Gene3D" id="3.10.310.70">
    <property type="match status" value="1"/>
</dbReference>
<evidence type="ECO:0000313" key="3">
    <source>
        <dbReference type="Proteomes" id="UP001595699"/>
    </source>
</evidence>
<accession>A0ABV7YFK5</accession>
<dbReference type="InterPro" id="IPR011059">
    <property type="entry name" value="Metal-dep_hydrolase_composite"/>
</dbReference>
<name>A0ABV7YFK5_9ACTN</name>
<evidence type="ECO:0000259" key="1">
    <source>
        <dbReference type="Pfam" id="PF07969"/>
    </source>
</evidence>
<reference evidence="3" key="1">
    <citation type="journal article" date="2019" name="Int. J. Syst. Evol. Microbiol.">
        <title>The Global Catalogue of Microorganisms (GCM) 10K type strain sequencing project: providing services to taxonomists for standard genome sequencing and annotation.</title>
        <authorList>
            <consortium name="The Broad Institute Genomics Platform"/>
            <consortium name="The Broad Institute Genome Sequencing Center for Infectious Disease"/>
            <person name="Wu L."/>
            <person name="Ma J."/>
        </authorList>
    </citation>
    <scope>NUCLEOTIDE SEQUENCE [LARGE SCALE GENOMIC DNA]</scope>
    <source>
        <strain evidence="3">CGMCC 4.7241</strain>
    </source>
</reference>
<dbReference type="Gene3D" id="2.30.40.10">
    <property type="entry name" value="Urease, subunit C, domain 1"/>
    <property type="match status" value="1"/>
</dbReference>
<dbReference type="InterPro" id="IPR032466">
    <property type="entry name" value="Metal_Hydrolase"/>
</dbReference>